<dbReference type="GO" id="GO:0016616">
    <property type="term" value="F:oxidoreductase activity, acting on the CH-OH group of donors, NAD or NADP as acceptor"/>
    <property type="evidence" value="ECO:0007669"/>
    <property type="project" value="TreeGrafter"/>
</dbReference>
<evidence type="ECO:0000256" key="2">
    <source>
        <dbReference type="ARBA" id="ARBA00022857"/>
    </source>
</evidence>
<sequence length="320" mass="34285">MGLAVATSLSARPDWSIHILDLNATSGKPIAASLHATFHQSDVTNYAQLSAIFKSVFQTHRRLDFVFANAGIAEHANFFNPVTNGKSKTNGNGISAGKDGKEAKNEEVSLEPPPEPKGLHPLIDINLKAVITTTTLAHFYMRLSPPSTTTSSPIDKSIIMTASCGGLYPAYASPIYTATKHAVVGFMRSIAPSYYAHDGIRVNAICPGTVKTNLLSNEEWRVFPEEYFTPVEKIARVVVMLVDGVDGGEGRGVVGGGSGREIGKGQRGDAEGRVGTLSGKAVEVSGERHYYREAVEFCDEPMRAVMGATNIESWGLESAK</sequence>
<keyword evidence="3" id="KW-0560">Oxidoreductase</keyword>
<dbReference type="EMBL" id="MU004445">
    <property type="protein sequence ID" value="KAF2650746.1"/>
    <property type="molecule type" value="Genomic_DNA"/>
</dbReference>
<evidence type="ECO:0000256" key="4">
    <source>
        <dbReference type="SAM" id="MobiDB-lite"/>
    </source>
</evidence>
<dbReference type="GO" id="GO:0005737">
    <property type="term" value="C:cytoplasm"/>
    <property type="evidence" value="ECO:0007669"/>
    <property type="project" value="TreeGrafter"/>
</dbReference>
<dbReference type="InterPro" id="IPR020904">
    <property type="entry name" value="Sc_DH/Rdtase_CS"/>
</dbReference>
<keyword evidence="6" id="KW-1185">Reference proteome</keyword>
<dbReference type="SUPFAM" id="SSF51735">
    <property type="entry name" value="NAD(P)-binding Rossmann-fold domains"/>
    <property type="match status" value="1"/>
</dbReference>
<name>A0A6A6SSJ9_9PLEO</name>
<evidence type="ECO:0000256" key="1">
    <source>
        <dbReference type="ARBA" id="ARBA00006484"/>
    </source>
</evidence>
<feature type="compositionally biased region" description="Basic and acidic residues" evidence="4">
    <location>
        <begin position="98"/>
        <end position="107"/>
    </location>
</feature>
<feature type="compositionally biased region" description="Basic and acidic residues" evidence="4">
    <location>
        <begin position="261"/>
        <end position="271"/>
    </location>
</feature>
<reference evidence="5" key="1">
    <citation type="journal article" date="2020" name="Stud. Mycol.">
        <title>101 Dothideomycetes genomes: a test case for predicting lifestyles and emergence of pathogens.</title>
        <authorList>
            <person name="Haridas S."/>
            <person name="Albert R."/>
            <person name="Binder M."/>
            <person name="Bloem J."/>
            <person name="Labutti K."/>
            <person name="Salamov A."/>
            <person name="Andreopoulos B."/>
            <person name="Baker S."/>
            <person name="Barry K."/>
            <person name="Bills G."/>
            <person name="Bluhm B."/>
            <person name="Cannon C."/>
            <person name="Castanera R."/>
            <person name="Culley D."/>
            <person name="Daum C."/>
            <person name="Ezra D."/>
            <person name="Gonzalez J."/>
            <person name="Henrissat B."/>
            <person name="Kuo A."/>
            <person name="Liang C."/>
            <person name="Lipzen A."/>
            <person name="Lutzoni F."/>
            <person name="Magnuson J."/>
            <person name="Mondo S."/>
            <person name="Nolan M."/>
            <person name="Ohm R."/>
            <person name="Pangilinan J."/>
            <person name="Park H.-J."/>
            <person name="Ramirez L."/>
            <person name="Alfaro M."/>
            <person name="Sun H."/>
            <person name="Tritt A."/>
            <person name="Yoshinaga Y."/>
            <person name="Zwiers L.-H."/>
            <person name="Turgeon B."/>
            <person name="Goodwin S."/>
            <person name="Spatafora J."/>
            <person name="Crous P."/>
            <person name="Grigoriev I."/>
        </authorList>
    </citation>
    <scope>NUCLEOTIDE SEQUENCE</scope>
    <source>
        <strain evidence="5">CBS 122681</strain>
    </source>
</reference>
<protein>
    <submittedName>
        <fullName evidence="5">NAD(P)-binding protein</fullName>
    </submittedName>
</protein>
<dbReference type="Pfam" id="PF00106">
    <property type="entry name" value="adh_short"/>
    <property type="match status" value="1"/>
</dbReference>
<evidence type="ECO:0000313" key="5">
    <source>
        <dbReference type="EMBL" id="KAF2650746.1"/>
    </source>
</evidence>
<evidence type="ECO:0000256" key="3">
    <source>
        <dbReference type="ARBA" id="ARBA00023002"/>
    </source>
</evidence>
<feature type="region of interest" description="Disordered" evidence="4">
    <location>
        <begin position="252"/>
        <end position="271"/>
    </location>
</feature>
<dbReference type="Pfam" id="PF13561">
    <property type="entry name" value="adh_short_C2"/>
    <property type="match status" value="1"/>
</dbReference>
<evidence type="ECO:0000313" key="6">
    <source>
        <dbReference type="Proteomes" id="UP000799324"/>
    </source>
</evidence>
<proteinExistence type="inferred from homology"/>
<dbReference type="Gene3D" id="3.40.50.720">
    <property type="entry name" value="NAD(P)-binding Rossmann-like Domain"/>
    <property type="match status" value="1"/>
</dbReference>
<gene>
    <name evidence="5" type="ORF">K491DRAFT_697021</name>
</gene>
<organism evidence="5 6">
    <name type="scientific">Lophiostoma macrostomum CBS 122681</name>
    <dbReference type="NCBI Taxonomy" id="1314788"/>
    <lineage>
        <taxon>Eukaryota</taxon>
        <taxon>Fungi</taxon>
        <taxon>Dikarya</taxon>
        <taxon>Ascomycota</taxon>
        <taxon>Pezizomycotina</taxon>
        <taxon>Dothideomycetes</taxon>
        <taxon>Pleosporomycetidae</taxon>
        <taxon>Pleosporales</taxon>
        <taxon>Lophiostomataceae</taxon>
        <taxon>Lophiostoma</taxon>
    </lineage>
</organism>
<keyword evidence="2" id="KW-0521">NADP</keyword>
<dbReference type="InterPro" id="IPR002347">
    <property type="entry name" value="SDR_fam"/>
</dbReference>
<dbReference type="PROSITE" id="PS00061">
    <property type="entry name" value="ADH_SHORT"/>
    <property type="match status" value="1"/>
</dbReference>
<dbReference type="PRINTS" id="PR00081">
    <property type="entry name" value="GDHRDH"/>
</dbReference>
<dbReference type="AlphaFoldDB" id="A0A6A6SSJ9"/>
<dbReference type="OrthoDB" id="5371740at2759"/>
<dbReference type="PANTHER" id="PTHR44229:SF4">
    <property type="entry name" value="15-HYDROXYPROSTAGLANDIN DEHYDROGENASE [NAD(+)]"/>
    <property type="match status" value="1"/>
</dbReference>
<accession>A0A6A6SSJ9</accession>
<feature type="region of interest" description="Disordered" evidence="4">
    <location>
        <begin position="89"/>
        <end position="116"/>
    </location>
</feature>
<comment type="similarity">
    <text evidence="1">Belongs to the short-chain dehydrogenases/reductases (SDR) family.</text>
</comment>
<dbReference type="PANTHER" id="PTHR44229">
    <property type="entry name" value="15-HYDROXYPROSTAGLANDIN DEHYDROGENASE [NAD(+)]"/>
    <property type="match status" value="1"/>
</dbReference>
<dbReference type="InterPro" id="IPR036291">
    <property type="entry name" value="NAD(P)-bd_dom_sf"/>
</dbReference>
<dbReference type="Proteomes" id="UP000799324">
    <property type="component" value="Unassembled WGS sequence"/>
</dbReference>